<feature type="transmembrane region" description="Helical" evidence="1">
    <location>
        <begin position="84"/>
        <end position="101"/>
    </location>
</feature>
<feature type="transmembrane region" description="Helical" evidence="1">
    <location>
        <begin position="47"/>
        <end position="64"/>
    </location>
</feature>
<feature type="transmembrane region" description="Helical" evidence="1">
    <location>
        <begin position="148"/>
        <end position="168"/>
    </location>
</feature>
<keyword evidence="1" id="KW-0812">Transmembrane</keyword>
<organism evidence="3">
    <name type="scientific">Anaerolinea thermolimosa</name>
    <dbReference type="NCBI Taxonomy" id="229919"/>
    <lineage>
        <taxon>Bacteria</taxon>
        <taxon>Bacillati</taxon>
        <taxon>Chloroflexota</taxon>
        <taxon>Anaerolineae</taxon>
        <taxon>Anaerolineales</taxon>
        <taxon>Anaerolineaceae</taxon>
        <taxon>Anaerolinea</taxon>
    </lineage>
</organism>
<keyword evidence="1" id="KW-0472">Membrane</keyword>
<keyword evidence="1" id="KW-1133">Transmembrane helix</keyword>
<dbReference type="AlphaFoldDB" id="A0A7C4PID6"/>
<reference evidence="3" key="1">
    <citation type="journal article" date="2020" name="mSystems">
        <title>Genome- and Community-Level Interaction Insights into Carbon Utilization and Element Cycling Functions of Hydrothermarchaeota in Hydrothermal Sediment.</title>
        <authorList>
            <person name="Zhou Z."/>
            <person name="Liu Y."/>
            <person name="Xu W."/>
            <person name="Pan J."/>
            <person name="Luo Z.H."/>
            <person name="Li M."/>
        </authorList>
    </citation>
    <scope>NUCLEOTIDE SEQUENCE [LARGE SCALE GENOMIC DNA]</scope>
    <source>
        <strain evidence="3">SpSt-573</strain>
    </source>
</reference>
<gene>
    <name evidence="3" type="ORF">ENT37_03205</name>
</gene>
<name>A0A7C4PID6_9CHLR</name>
<feature type="transmembrane region" description="Helical" evidence="1">
    <location>
        <begin position="241"/>
        <end position="259"/>
    </location>
</feature>
<sequence>MTHMPLYCYPRYCLNTCRNETFRSKTEIPPNPRLYLNLAAIKNKEDTMIMSIASTFVFGAFILLINRGGYPPRLDSPGKPVREFVEVGIIVACLLIVPWLNFRLFWYSGWVSAYLVFGILSPLLMELIVRRRGLSPIGFRWPTNRRALLLVVGIIGLYIISKFIYPLIIGAPSIFDWKRFITNSIIFAFLEEAIFRGLIQTRLESALGAVWSWILSGSFFGFYHYYHDYLVTGKLVSIENIFQLIYLTAFGMLLGVIFAKTKSLLPTYLVHALNNLALFKM</sequence>
<dbReference type="PANTHER" id="PTHR43592">
    <property type="entry name" value="CAAX AMINO TERMINAL PROTEASE"/>
    <property type="match status" value="1"/>
</dbReference>
<evidence type="ECO:0000313" key="3">
    <source>
        <dbReference type="EMBL" id="HGS20860.1"/>
    </source>
</evidence>
<dbReference type="GO" id="GO:0006508">
    <property type="term" value="P:proteolysis"/>
    <property type="evidence" value="ECO:0007669"/>
    <property type="project" value="UniProtKB-KW"/>
</dbReference>
<dbReference type="GO" id="GO:0080120">
    <property type="term" value="P:CAAX-box protein maturation"/>
    <property type="evidence" value="ECO:0007669"/>
    <property type="project" value="UniProtKB-ARBA"/>
</dbReference>
<dbReference type="EMBL" id="DSYK01000163">
    <property type="protein sequence ID" value="HGS20860.1"/>
    <property type="molecule type" value="Genomic_DNA"/>
</dbReference>
<feature type="transmembrane region" description="Helical" evidence="1">
    <location>
        <begin position="107"/>
        <end position="128"/>
    </location>
</feature>
<dbReference type="InterPro" id="IPR003675">
    <property type="entry name" value="Rce1/LyrA-like_dom"/>
</dbReference>
<feature type="transmembrane region" description="Helical" evidence="1">
    <location>
        <begin position="180"/>
        <end position="199"/>
    </location>
</feature>
<protein>
    <submittedName>
        <fullName evidence="3">CPBP family intramembrane metalloprotease</fullName>
    </submittedName>
</protein>
<dbReference type="PANTHER" id="PTHR43592:SF15">
    <property type="entry name" value="CAAX AMINO TERMINAL PROTEASE FAMILY PROTEIN"/>
    <property type="match status" value="1"/>
</dbReference>
<dbReference type="GO" id="GO:0004175">
    <property type="term" value="F:endopeptidase activity"/>
    <property type="evidence" value="ECO:0007669"/>
    <property type="project" value="UniProtKB-ARBA"/>
</dbReference>
<keyword evidence="3" id="KW-0378">Hydrolase</keyword>
<evidence type="ECO:0000259" key="2">
    <source>
        <dbReference type="Pfam" id="PF02517"/>
    </source>
</evidence>
<dbReference type="Pfam" id="PF02517">
    <property type="entry name" value="Rce1-like"/>
    <property type="match status" value="1"/>
</dbReference>
<dbReference type="GO" id="GO:0008237">
    <property type="term" value="F:metallopeptidase activity"/>
    <property type="evidence" value="ECO:0007669"/>
    <property type="project" value="UniProtKB-KW"/>
</dbReference>
<proteinExistence type="predicted"/>
<keyword evidence="3" id="KW-0645">Protease</keyword>
<accession>A0A7C4PID6</accession>
<evidence type="ECO:0000256" key="1">
    <source>
        <dbReference type="SAM" id="Phobius"/>
    </source>
</evidence>
<comment type="caution">
    <text evidence="3">The sequence shown here is derived from an EMBL/GenBank/DDBJ whole genome shotgun (WGS) entry which is preliminary data.</text>
</comment>
<feature type="transmembrane region" description="Helical" evidence="1">
    <location>
        <begin position="206"/>
        <end position="226"/>
    </location>
</feature>
<feature type="domain" description="CAAX prenyl protease 2/Lysostaphin resistance protein A-like" evidence="2">
    <location>
        <begin position="178"/>
        <end position="276"/>
    </location>
</feature>
<keyword evidence="3" id="KW-0482">Metalloprotease</keyword>